<keyword evidence="2" id="KW-0406">Ion transport</keyword>
<feature type="region of interest" description="Disordered" evidence="4">
    <location>
        <begin position="203"/>
        <end position="223"/>
    </location>
</feature>
<accession>A0A2T7PNT7</accession>
<evidence type="ECO:0000313" key="6">
    <source>
        <dbReference type="Proteomes" id="UP000245119"/>
    </source>
</evidence>
<dbReference type="GO" id="GO:0051480">
    <property type="term" value="P:regulation of cytosolic calcium ion concentration"/>
    <property type="evidence" value="ECO:0007669"/>
    <property type="project" value="TreeGrafter"/>
</dbReference>
<organism evidence="5 6">
    <name type="scientific">Pomacea canaliculata</name>
    <name type="common">Golden apple snail</name>
    <dbReference type="NCBI Taxonomy" id="400727"/>
    <lineage>
        <taxon>Eukaryota</taxon>
        <taxon>Metazoa</taxon>
        <taxon>Spiralia</taxon>
        <taxon>Lophotrochozoa</taxon>
        <taxon>Mollusca</taxon>
        <taxon>Gastropoda</taxon>
        <taxon>Caenogastropoda</taxon>
        <taxon>Architaenioglossa</taxon>
        <taxon>Ampullarioidea</taxon>
        <taxon>Ampullariidae</taxon>
        <taxon>Pomacea</taxon>
    </lineage>
</organism>
<evidence type="ECO:0000256" key="1">
    <source>
        <dbReference type="ARBA" id="ARBA00022448"/>
    </source>
</evidence>
<protein>
    <submittedName>
        <fullName evidence="5">Uncharacterized protein</fullName>
    </submittedName>
</protein>
<dbReference type="GO" id="GO:0005886">
    <property type="term" value="C:plasma membrane"/>
    <property type="evidence" value="ECO:0007669"/>
    <property type="project" value="TreeGrafter"/>
</dbReference>
<gene>
    <name evidence="5" type="ORF">C0Q70_06374</name>
</gene>
<dbReference type="PANTHER" id="PTHR10117:SF80">
    <property type="entry name" value="TRANSIENT-RECEPTOR-POTENTIAL-LIKE PROTEIN"/>
    <property type="match status" value="1"/>
</dbReference>
<evidence type="ECO:0000313" key="5">
    <source>
        <dbReference type="EMBL" id="PVD35093.1"/>
    </source>
</evidence>
<dbReference type="Proteomes" id="UP000245119">
    <property type="component" value="Linkage Group LG3"/>
</dbReference>
<dbReference type="STRING" id="400727.A0A2T7PNT7"/>
<name>A0A2T7PNT7_POMCA</name>
<dbReference type="PANTHER" id="PTHR10117">
    <property type="entry name" value="TRANSIENT RECEPTOR POTENTIAL CHANNEL"/>
    <property type="match status" value="1"/>
</dbReference>
<keyword evidence="3" id="KW-0407">Ion channel</keyword>
<keyword evidence="1" id="KW-0813">Transport</keyword>
<dbReference type="GO" id="GO:0070679">
    <property type="term" value="F:inositol 1,4,5 trisphosphate binding"/>
    <property type="evidence" value="ECO:0007669"/>
    <property type="project" value="TreeGrafter"/>
</dbReference>
<dbReference type="GO" id="GO:0007338">
    <property type="term" value="P:single fertilization"/>
    <property type="evidence" value="ECO:0007669"/>
    <property type="project" value="TreeGrafter"/>
</dbReference>
<dbReference type="AlphaFoldDB" id="A0A2T7PNT7"/>
<evidence type="ECO:0000256" key="4">
    <source>
        <dbReference type="SAM" id="MobiDB-lite"/>
    </source>
</evidence>
<dbReference type="EMBL" id="PZQS01000003">
    <property type="protein sequence ID" value="PVD35093.1"/>
    <property type="molecule type" value="Genomic_DNA"/>
</dbReference>
<dbReference type="GO" id="GO:0015279">
    <property type="term" value="F:store-operated calcium channel activity"/>
    <property type="evidence" value="ECO:0007669"/>
    <property type="project" value="TreeGrafter"/>
</dbReference>
<dbReference type="GO" id="GO:0034703">
    <property type="term" value="C:cation channel complex"/>
    <property type="evidence" value="ECO:0007669"/>
    <property type="project" value="TreeGrafter"/>
</dbReference>
<sequence>MEWKFSRSKLWMGYFDEGSTLPPPFNLIVSPKSVYYFLINCHRAIRKFLFRSSKNSRRRKSSEGTIRSRQTVRPSEFHVFKTHESMAPFSSLSEGNGEASRPTYTGDVSAATHSGALQYQEVMRRLICRYIHQTKKQLRQDGVNEDDLLEIKQDISSLRFELREDRKREALRSTGNMDNLRRDIRQSFMSLSPAMGQRVDRNSFHSSYPQPPGLSLGHGSSVPLSGQGLLSPEELEQLKRELVAELKDEVRMAAKQMMASCLCNGMIGGGVYAGGGVLPVPQAVPQLTSDLYHTHLYTQL</sequence>
<evidence type="ECO:0000256" key="2">
    <source>
        <dbReference type="ARBA" id="ARBA00023065"/>
    </source>
</evidence>
<reference evidence="5 6" key="1">
    <citation type="submission" date="2018-04" db="EMBL/GenBank/DDBJ databases">
        <title>The genome of golden apple snail Pomacea canaliculata provides insight into stress tolerance and invasive adaptation.</title>
        <authorList>
            <person name="Liu C."/>
            <person name="Liu B."/>
            <person name="Ren Y."/>
            <person name="Zhang Y."/>
            <person name="Wang H."/>
            <person name="Li S."/>
            <person name="Jiang F."/>
            <person name="Yin L."/>
            <person name="Zhang G."/>
            <person name="Qian W."/>
            <person name="Fan W."/>
        </authorList>
    </citation>
    <scope>NUCLEOTIDE SEQUENCE [LARGE SCALE GENOMIC DNA]</scope>
    <source>
        <strain evidence="5">SZHN2017</strain>
        <tissue evidence="5">Muscle</tissue>
    </source>
</reference>
<dbReference type="OrthoDB" id="2373987at2759"/>
<comment type="caution">
    <text evidence="5">The sequence shown here is derived from an EMBL/GenBank/DDBJ whole genome shotgun (WGS) entry which is preliminary data.</text>
</comment>
<dbReference type="InterPro" id="IPR002153">
    <property type="entry name" value="TRPC_channel"/>
</dbReference>
<proteinExistence type="predicted"/>
<evidence type="ECO:0000256" key="3">
    <source>
        <dbReference type="ARBA" id="ARBA00023303"/>
    </source>
</evidence>
<keyword evidence="6" id="KW-1185">Reference proteome</keyword>